<dbReference type="Pfam" id="PF00501">
    <property type="entry name" value="AMP-binding"/>
    <property type="match status" value="1"/>
</dbReference>
<dbReference type="GO" id="GO:0016874">
    <property type="term" value="F:ligase activity"/>
    <property type="evidence" value="ECO:0007669"/>
    <property type="project" value="UniProtKB-KW"/>
</dbReference>
<dbReference type="Pfam" id="PF00668">
    <property type="entry name" value="Condensation"/>
    <property type="match status" value="1"/>
</dbReference>
<dbReference type="GO" id="GO:0031177">
    <property type="term" value="F:phosphopantetheine binding"/>
    <property type="evidence" value="ECO:0007669"/>
    <property type="project" value="TreeGrafter"/>
</dbReference>
<dbReference type="PANTHER" id="PTHR45527">
    <property type="entry name" value="NONRIBOSOMAL PEPTIDE SYNTHETASE"/>
    <property type="match status" value="1"/>
</dbReference>
<feature type="non-terminal residue" evidence="4">
    <location>
        <position position="710"/>
    </location>
</feature>
<evidence type="ECO:0000259" key="2">
    <source>
        <dbReference type="Pfam" id="PF00501"/>
    </source>
</evidence>
<dbReference type="GO" id="GO:0005737">
    <property type="term" value="C:cytoplasm"/>
    <property type="evidence" value="ECO:0007669"/>
    <property type="project" value="TreeGrafter"/>
</dbReference>
<feature type="domain" description="Condensation" evidence="3">
    <location>
        <begin position="141"/>
        <end position="532"/>
    </location>
</feature>
<dbReference type="PANTHER" id="PTHR45527:SF10">
    <property type="entry name" value="PYOCHELIN SYNTHASE PCHF"/>
    <property type="match status" value="1"/>
</dbReference>
<dbReference type="GO" id="GO:0008610">
    <property type="term" value="P:lipid biosynthetic process"/>
    <property type="evidence" value="ECO:0007669"/>
    <property type="project" value="UniProtKB-ARBA"/>
</dbReference>
<comment type="caution">
    <text evidence="4">The sequence shown here is derived from an EMBL/GenBank/DDBJ whole genome shotgun (WGS) entry which is preliminary data.</text>
</comment>
<dbReference type="RefSeq" id="WP_171088293.1">
    <property type="nucleotide sequence ID" value="NZ_JABBXF010000184.1"/>
</dbReference>
<evidence type="ECO:0000313" key="5">
    <source>
        <dbReference type="Proteomes" id="UP000587462"/>
    </source>
</evidence>
<gene>
    <name evidence="4" type="ORF">HG542_34015</name>
</gene>
<protein>
    <submittedName>
        <fullName evidence="4">AMP-binding protein</fullName>
    </submittedName>
</protein>
<dbReference type="InterPro" id="IPR000873">
    <property type="entry name" value="AMP-dep_synth/lig_dom"/>
</dbReference>
<proteinExistence type="predicted"/>
<sequence length="710" mass="80015">DAEGDGDWRLVMEDSGEAMPPCNTSGTLLTVFAYVTEGRLRVRVDSRLAAETTRALASELESALTACIGHCTERTAVRYTPSDFRAVRSEADLTALPAGTGADPGGWFDMTEIQKAYLVGRLGNYEIGNVANHVYNEYLYRDLDTDRLAASVDRLVAECDVLRTVFSYDRLQQRVLDPADVPAYELTVHDFGTHDYDASHLAGIRERLSHQLYDPERFPLFTLEVSRFRDRCVLHFSWDLIILDVQSRLAVLRRLDDIYRGTERRPELPRASFKDYQDYIGLLKHSQWYEEDRSYWQERLTGMPLRCTLPFKESPDAVEHPRFDEHTLYVGRDVWERFKEQARQHGVSTSSVLLSLFGNVISYFSGSREFPLTLTLFNRYPVLEGTEALLGNFTSTVLFHYADQGADIVSLVRRTHDVLWEDISHALYSGVEVQRDLSRLHGLDTTKAVSPIVFTGVVGNETRDFERAAYLDDSELVDERHWSAQTSQAWIDLQAIEVADGFMSKWLYVEQLFDRSAVEHLNRLYCLLIERLAAGDWEAGLPRDRYLPEPDRALVAAANSSDMAGCEQTMFGLYEERCRAEGWENATAVIDSATGRSHSYGELIGQSRTLALRLRGELGEESGELLVGVLAEKGYGQVLATAAIMKSGLGYLPLHVDWPTGRIAEILDQAGVRTLLVSRAQSERADVQALAETCRVLVIDELLDETSDGS</sequence>
<dbReference type="Gene3D" id="3.40.50.12780">
    <property type="entry name" value="N-terminal domain of ligase-like"/>
    <property type="match status" value="1"/>
</dbReference>
<dbReference type="SUPFAM" id="SSF56801">
    <property type="entry name" value="Acetyl-CoA synthetase-like"/>
    <property type="match status" value="1"/>
</dbReference>
<keyword evidence="5" id="KW-1185">Reference proteome</keyword>
<dbReference type="GO" id="GO:0043041">
    <property type="term" value="P:amino acid activation for nonribosomal peptide biosynthetic process"/>
    <property type="evidence" value="ECO:0007669"/>
    <property type="project" value="TreeGrafter"/>
</dbReference>
<dbReference type="SUPFAM" id="SSF52777">
    <property type="entry name" value="CoA-dependent acyltransferases"/>
    <property type="match status" value="2"/>
</dbReference>
<dbReference type="Gene3D" id="3.30.559.10">
    <property type="entry name" value="Chloramphenicol acetyltransferase-like domain"/>
    <property type="match status" value="1"/>
</dbReference>
<feature type="domain" description="AMP-dependent synthetase/ligase" evidence="2">
    <location>
        <begin position="579"/>
        <end position="701"/>
    </location>
</feature>
<evidence type="ECO:0000313" key="4">
    <source>
        <dbReference type="EMBL" id="NVK82613.1"/>
    </source>
</evidence>
<keyword evidence="1" id="KW-0436">Ligase</keyword>
<accession>A0A7Y7BBK6</accession>
<evidence type="ECO:0000259" key="3">
    <source>
        <dbReference type="Pfam" id="PF00668"/>
    </source>
</evidence>
<dbReference type="InterPro" id="IPR042099">
    <property type="entry name" value="ANL_N_sf"/>
</dbReference>
<dbReference type="AlphaFoldDB" id="A0A7Y7BBK6"/>
<name>A0A7Y7BBK6_STRMO</name>
<dbReference type="InterPro" id="IPR001242">
    <property type="entry name" value="Condensation_dom"/>
</dbReference>
<dbReference type="InterPro" id="IPR023213">
    <property type="entry name" value="CAT-like_dom_sf"/>
</dbReference>
<dbReference type="GO" id="GO:0044550">
    <property type="term" value="P:secondary metabolite biosynthetic process"/>
    <property type="evidence" value="ECO:0007669"/>
    <property type="project" value="TreeGrafter"/>
</dbReference>
<reference evidence="4 5" key="1">
    <citation type="submission" date="2020-04" db="EMBL/GenBank/DDBJ databases">
        <title>Draft Genome Sequence of Streptomyces morookaense DSM 40503, an 8-azaguanine-producing strain.</title>
        <authorList>
            <person name="Qi J."/>
            <person name="Gao J.-M."/>
        </authorList>
    </citation>
    <scope>NUCLEOTIDE SEQUENCE [LARGE SCALE GENOMIC DNA]</scope>
    <source>
        <strain evidence="4 5">DSM 40503</strain>
    </source>
</reference>
<dbReference type="Proteomes" id="UP000587462">
    <property type="component" value="Unassembled WGS sequence"/>
</dbReference>
<dbReference type="Gene3D" id="3.30.559.30">
    <property type="entry name" value="Nonribosomal peptide synthetase, condensation domain"/>
    <property type="match status" value="1"/>
</dbReference>
<organism evidence="4 5">
    <name type="scientific">Streptomyces morookaense</name>
    <name type="common">Streptoverticillium morookaense</name>
    <dbReference type="NCBI Taxonomy" id="1970"/>
    <lineage>
        <taxon>Bacteria</taxon>
        <taxon>Bacillati</taxon>
        <taxon>Actinomycetota</taxon>
        <taxon>Actinomycetes</taxon>
        <taxon>Kitasatosporales</taxon>
        <taxon>Streptomycetaceae</taxon>
        <taxon>Streptomyces</taxon>
    </lineage>
</organism>
<dbReference type="EMBL" id="JABBXF010000184">
    <property type="protein sequence ID" value="NVK82613.1"/>
    <property type="molecule type" value="Genomic_DNA"/>
</dbReference>
<feature type="non-terminal residue" evidence="4">
    <location>
        <position position="1"/>
    </location>
</feature>
<evidence type="ECO:0000256" key="1">
    <source>
        <dbReference type="ARBA" id="ARBA00022598"/>
    </source>
</evidence>